<evidence type="ECO:0000256" key="3">
    <source>
        <dbReference type="ARBA" id="ARBA00022676"/>
    </source>
</evidence>
<comment type="caution">
    <text evidence="10">Lacks conserved residue(s) required for the propagation of feature annotation.</text>
</comment>
<feature type="domain" description="Glycosyl transferase family 28 C-terminal" evidence="12">
    <location>
        <begin position="202"/>
        <end position="361"/>
    </location>
</feature>
<dbReference type="HAMAP" id="MF_00033">
    <property type="entry name" value="MurG"/>
    <property type="match status" value="1"/>
</dbReference>
<keyword evidence="3 10" id="KW-0328">Glycosyltransferase</keyword>
<evidence type="ECO:0000259" key="11">
    <source>
        <dbReference type="Pfam" id="PF03033"/>
    </source>
</evidence>
<evidence type="ECO:0000259" key="12">
    <source>
        <dbReference type="Pfam" id="PF04101"/>
    </source>
</evidence>
<feature type="binding site" evidence="10">
    <location>
        <position position="208"/>
    </location>
    <ligand>
        <name>UDP-N-acetyl-alpha-D-glucosamine</name>
        <dbReference type="ChEBI" id="CHEBI:57705"/>
    </ligand>
</feature>
<dbReference type="CDD" id="cd03785">
    <property type="entry name" value="GT28_MurG"/>
    <property type="match status" value="1"/>
</dbReference>
<dbReference type="NCBIfam" id="TIGR01133">
    <property type="entry name" value="murG"/>
    <property type="match status" value="1"/>
</dbReference>
<dbReference type="InterPro" id="IPR004276">
    <property type="entry name" value="GlycoTrans_28_N"/>
</dbReference>
<dbReference type="InterPro" id="IPR007235">
    <property type="entry name" value="Glyco_trans_28_C"/>
</dbReference>
<comment type="caution">
    <text evidence="13">The sequence shown here is derived from an EMBL/GenBank/DDBJ whole genome shotgun (WGS) entry which is preliminary data.</text>
</comment>
<gene>
    <name evidence="10 13" type="primary">murG</name>
    <name evidence="13" type="ORF">ACE1B6_08150</name>
</gene>
<evidence type="ECO:0000256" key="4">
    <source>
        <dbReference type="ARBA" id="ARBA00022679"/>
    </source>
</evidence>
<evidence type="ECO:0000256" key="2">
    <source>
        <dbReference type="ARBA" id="ARBA00022618"/>
    </source>
</evidence>
<dbReference type="GO" id="GO:0016757">
    <property type="term" value="F:glycosyltransferase activity"/>
    <property type="evidence" value="ECO:0007669"/>
    <property type="project" value="UniProtKB-KW"/>
</dbReference>
<keyword evidence="9 10" id="KW-0961">Cell wall biogenesis/degradation</keyword>
<keyword evidence="5 10" id="KW-0133">Cell shape</keyword>
<feature type="binding site" evidence="10">
    <location>
        <position position="302"/>
    </location>
    <ligand>
        <name>UDP-N-acetyl-alpha-D-glucosamine</name>
        <dbReference type="ChEBI" id="CHEBI:57705"/>
    </ligand>
</feature>
<dbReference type="Proteomes" id="UP001576776">
    <property type="component" value="Unassembled WGS sequence"/>
</dbReference>
<feature type="binding site" evidence="10">
    <location>
        <position position="141"/>
    </location>
    <ligand>
        <name>UDP-N-acetyl-alpha-D-glucosamine</name>
        <dbReference type="ChEBI" id="CHEBI:57705"/>
    </ligand>
</feature>
<dbReference type="InterPro" id="IPR006009">
    <property type="entry name" value="GlcNAc_MurG"/>
</dbReference>
<protein>
    <recommendedName>
        <fullName evidence="10">UDP-N-acetylglucosamine--N-acetylmuramyl-(pentapeptide) pyrophosphoryl-undecaprenol N-acetylglucosamine transferase</fullName>
        <ecNumber evidence="10">2.4.1.227</ecNumber>
    </recommendedName>
    <alternativeName>
        <fullName evidence="10">Undecaprenyl-PP-MurNAc-pentapeptide-UDPGlcNAc GlcNAc transferase</fullName>
    </alternativeName>
</protein>
<keyword evidence="6 10" id="KW-0573">Peptidoglycan synthesis</keyword>
<keyword evidence="2 10" id="KW-0132">Cell division</keyword>
<sequence>MLTEKQNFDRQAASLEGNASVPRRLLIAASGTGGHLFPALALAEQLPDYQIEWLGVPNRLEKDLIPSEYPLNTIAVEGFQERFGLGTVKIVGKFTTAIRSCRELLKRGKFNGVFTTGGYIAAPAIIAARSLGLPAILHEANAIPGKVTRFFGSWCNTVAVGFEPAAKLLPRSKTVYTSTPVRSQFLAPEKHDLAIPDDVPLIAVIGGSQGAVAVNKFVRQSAKSWFDNGAWVVHQTGENDPDVGNLQHPHYFHAPFYNNMAGLLQRADLVISRAGAGSLTELAVMGKPTILIPYPFAAEDHQTYNAKIFADAGAALVFKQSELTPEILRKQVSSLLESPDKLQRMSEAALSLAVKDSAERLAKLVRQFLE</sequence>
<dbReference type="PANTHER" id="PTHR21015:SF22">
    <property type="entry name" value="GLYCOSYLTRANSFERASE"/>
    <property type="match status" value="1"/>
</dbReference>
<accession>A0ABV4Y8W8</accession>
<proteinExistence type="inferred from homology"/>
<comment type="function">
    <text evidence="10">Cell wall formation. Catalyzes the transfer of a GlcNAc subunit on undecaprenyl-pyrophosphoryl-MurNAc-pentapeptide (lipid intermediate I) to form undecaprenyl-pyrophosphoryl-MurNAc-(pentapeptide)GlcNAc (lipid intermediate II).</text>
</comment>
<keyword evidence="1 10" id="KW-1003">Cell membrane</keyword>
<dbReference type="Gene3D" id="3.40.50.2000">
    <property type="entry name" value="Glycogen Phosphorylase B"/>
    <property type="match status" value="2"/>
</dbReference>
<name>A0ABV4Y8W8_9CYAN</name>
<comment type="similarity">
    <text evidence="10">Belongs to the glycosyltransferase 28 family. MurG subfamily.</text>
</comment>
<evidence type="ECO:0000256" key="7">
    <source>
        <dbReference type="ARBA" id="ARBA00023136"/>
    </source>
</evidence>
<keyword evidence="8 10" id="KW-0131">Cell cycle</keyword>
<comment type="pathway">
    <text evidence="10">Cell wall biogenesis; peptidoglycan biosynthesis.</text>
</comment>
<evidence type="ECO:0000256" key="10">
    <source>
        <dbReference type="HAMAP-Rule" id="MF_00033"/>
    </source>
</evidence>
<feature type="binding site" evidence="10">
    <location>
        <begin position="32"/>
        <end position="34"/>
    </location>
    <ligand>
        <name>UDP-N-acetyl-alpha-D-glucosamine</name>
        <dbReference type="ChEBI" id="CHEBI:57705"/>
    </ligand>
</feature>
<feature type="binding site" evidence="10">
    <location>
        <position position="182"/>
    </location>
    <ligand>
        <name>UDP-N-acetyl-alpha-D-glucosamine</name>
        <dbReference type="ChEBI" id="CHEBI:57705"/>
    </ligand>
</feature>
<dbReference type="EC" id="2.4.1.227" evidence="10"/>
<reference evidence="13 14" key="1">
    <citation type="submission" date="2024-09" db="EMBL/GenBank/DDBJ databases">
        <title>Floridaenema gen nov. (Aerosakkonemataceae, Aerosakkonematales ord. nov., Cyanobacteria) from benthic tropical and subtropical fresh waters, with the description of four new species.</title>
        <authorList>
            <person name="Moretto J.A."/>
            <person name="Berthold D.E."/>
            <person name="Lefler F.W."/>
            <person name="Huang I.-S."/>
            <person name="Laughinghouse H. IV."/>
        </authorList>
    </citation>
    <scope>NUCLEOTIDE SEQUENCE [LARGE SCALE GENOMIC DNA]</scope>
    <source>
        <strain evidence="13 14">BLCC-F154</strain>
    </source>
</reference>
<evidence type="ECO:0000256" key="1">
    <source>
        <dbReference type="ARBA" id="ARBA00022475"/>
    </source>
</evidence>
<evidence type="ECO:0000256" key="9">
    <source>
        <dbReference type="ARBA" id="ARBA00023316"/>
    </source>
</evidence>
<comment type="catalytic activity">
    <reaction evidence="10">
        <text>di-trans,octa-cis-undecaprenyl diphospho-N-acetyl-alpha-D-muramoyl-L-alanyl-D-glutamyl-meso-2,6-diaminopimeloyl-D-alanyl-D-alanine + UDP-N-acetyl-alpha-D-glucosamine = di-trans,octa-cis-undecaprenyl diphospho-[N-acetyl-alpha-D-glucosaminyl-(1-&gt;4)]-N-acetyl-alpha-D-muramoyl-L-alanyl-D-glutamyl-meso-2,6-diaminopimeloyl-D-alanyl-D-alanine + UDP + H(+)</text>
        <dbReference type="Rhea" id="RHEA:31227"/>
        <dbReference type="ChEBI" id="CHEBI:15378"/>
        <dbReference type="ChEBI" id="CHEBI:57705"/>
        <dbReference type="ChEBI" id="CHEBI:58223"/>
        <dbReference type="ChEBI" id="CHEBI:61387"/>
        <dbReference type="ChEBI" id="CHEBI:61388"/>
        <dbReference type="EC" id="2.4.1.227"/>
    </reaction>
</comment>
<evidence type="ECO:0000256" key="5">
    <source>
        <dbReference type="ARBA" id="ARBA00022960"/>
    </source>
</evidence>
<evidence type="ECO:0000313" key="13">
    <source>
        <dbReference type="EMBL" id="MFB2935237.1"/>
    </source>
</evidence>
<keyword evidence="7 10" id="KW-0472">Membrane</keyword>
<dbReference type="Pfam" id="PF04101">
    <property type="entry name" value="Glyco_tran_28_C"/>
    <property type="match status" value="1"/>
</dbReference>
<dbReference type="EMBL" id="JBHFNS010000036">
    <property type="protein sequence ID" value="MFB2935237.1"/>
    <property type="molecule type" value="Genomic_DNA"/>
</dbReference>
<organism evidence="13 14">
    <name type="scientific">Floridaenema fluviatile BLCC-F154</name>
    <dbReference type="NCBI Taxonomy" id="3153640"/>
    <lineage>
        <taxon>Bacteria</taxon>
        <taxon>Bacillati</taxon>
        <taxon>Cyanobacteriota</taxon>
        <taxon>Cyanophyceae</taxon>
        <taxon>Oscillatoriophycideae</taxon>
        <taxon>Aerosakkonematales</taxon>
        <taxon>Aerosakkonemataceae</taxon>
        <taxon>Floridanema</taxon>
        <taxon>Floridanema fluviatile</taxon>
    </lineage>
</organism>
<evidence type="ECO:0000256" key="6">
    <source>
        <dbReference type="ARBA" id="ARBA00022984"/>
    </source>
</evidence>
<dbReference type="PANTHER" id="PTHR21015">
    <property type="entry name" value="UDP-N-ACETYLGLUCOSAMINE--N-ACETYLMURAMYL-(PENTAPEPTIDE) PYROPHOSPHORYL-UNDECAPRENOL N-ACETYLGLUCOSAMINE TRANSFERASE 1"/>
    <property type="match status" value="1"/>
</dbReference>
<dbReference type="RefSeq" id="WP_413256755.1">
    <property type="nucleotide sequence ID" value="NZ_JBHFNS010000036.1"/>
</dbReference>
<dbReference type="Pfam" id="PF03033">
    <property type="entry name" value="Glyco_transf_28"/>
    <property type="match status" value="1"/>
</dbReference>
<dbReference type="SUPFAM" id="SSF53756">
    <property type="entry name" value="UDP-Glycosyltransferase/glycogen phosphorylase"/>
    <property type="match status" value="1"/>
</dbReference>
<keyword evidence="4 10" id="KW-0808">Transferase</keyword>
<comment type="subcellular location">
    <subcellularLocation>
        <location evidence="10">Cell membrane</location>
        <topology evidence="10">Peripheral membrane protein</topology>
        <orientation evidence="10">Cytoplasmic side</orientation>
    </subcellularLocation>
</comment>
<evidence type="ECO:0000313" key="14">
    <source>
        <dbReference type="Proteomes" id="UP001576776"/>
    </source>
</evidence>
<keyword evidence="14" id="KW-1185">Reference proteome</keyword>
<feature type="domain" description="Glycosyltransferase family 28 N-terminal" evidence="11">
    <location>
        <begin position="26"/>
        <end position="159"/>
    </location>
</feature>
<evidence type="ECO:0000256" key="8">
    <source>
        <dbReference type="ARBA" id="ARBA00023306"/>
    </source>
</evidence>